<feature type="transmembrane region" description="Helical" evidence="1">
    <location>
        <begin position="51"/>
        <end position="71"/>
    </location>
</feature>
<keyword evidence="1" id="KW-0812">Transmembrane</keyword>
<dbReference type="RefSeq" id="WP_310415135.1">
    <property type="nucleotide sequence ID" value="NZ_JAVDYC010000001.1"/>
</dbReference>
<feature type="transmembrane region" description="Helical" evidence="1">
    <location>
        <begin position="83"/>
        <end position="103"/>
    </location>
</feature>
<evidence type="ECO:0000313" key="2">
    <source>
        <dbReference type="EMBL" id="MDR7323366.1"/>
    </source>
</evidence>
<dbReference type="AlphaFoldDB" id="A0AAE4CRV0"/>
<feature type="transmembrane region" description="Helical" evidence="1">
    <location>
        <begin position="109"/>
        <end position="127"/>
    </location>
</feature>
<gene>
    <name evidence="2" type="ORF">J2S44_003616</name>
</gene>
<sequence>MGGRPLTLATGRHPFEVSTLLAALIVGVALQLGGAVTPRSVSTAMPPTIQTVWAIGLIVAGAVGLIGLAWPRTALLAGLALELAGVAVLGAAATMYSIALYAVSGAQAIAAGGFVSAVAIASWWRWVQIILDLRRLGRAADVGETMDVPLLLDGDR</sequence>
<name>A0AAE4CRV0_9ACTN</name>
<organism evidence="2 3">
    <name type="scientific">Catenuloplanes niger</name>
    <dbReference type="NCBI Taxonomy" id="587534"/>
    <lineage>
        <taxon>Bacteria</taxon>
        <taxon>Bacillati</taxon>
        <taxon>Actinomycetota</taxon>
        <taxon>Actinomycetes</taxon>
        <taxon>Micromonosporales</taxon>
        <taxon>Micromonosporaceae</taxon>
        <taxon>Catenuloplanes</taxon>
    </lineage>
</organism>
<dbReference type="Proteomes" id="UP001183629">
    <property type="component" value="Unassembled WGS sequence"/>
</dbReference>
<accession>A0AAE4CRV0</accession>
<keyword evidence="1" id="KW-0472">Membrane</keyword>
<protein>
    <submittedName>
        <fullName evidence="2">Uncharacterized protein</fullName>
    </submittedName>
</protein>
<dbReference type="EMBL" id="JAVDYC010000001">
    <property type="protein sequence ID" value="MDR7323366.1"/>
    <property type="molecule type" value="Genomic_DNA"/>
</dbReference>
<keyword evidence="1" id="KW-1133">Transmembrane helix</keyword>
<proteinExistence type="predicted"/>
<keyword evidence="3" id="KW-1185">Reference proteome</keyword>
<evidence type="ECO:0000256" key="1">
    <source>
        <dbReference type="SAM" id="Phobius"/>
    </source>
</evidence>
<evidence type="ECO:0000313" key="3">
    <source>
        <dbReference type="Proteomes" id="UP001183629"/>
    </source>
</evidence>
<comment type="caution">
    <text evidence="2">The sequence shown here is derived from an EMBL/GenBank/DDBJ whole genome shotgun (WGS) entry which is preliminary data.</text>
</comment>
<reference evidence="2 3" key="1">
    <citation type="submission" date="2023-07" db="EMBL/GenBank/DDBJ databases">
        <title>Sequencing the genomes of 1000 actinobacteria strains.</title>
        <authorList>
            <person name="Klenk H.-P."/>
        </authorList>
    </citation>
    <scope>NUCLEOTIDE SEQUENCE [LARGE SCALE GENOMIC DNA]</scope>
    <source>
        <strain evidence="2 3">DSM 44711</strain>
    </source>
</reference>